<sequence length="53" mass="6338">MSNSLHENNQLTIGTHFTQKEIYNYSIHFTHGRKLYMVTTSNIIYMIQICLWC</sequence>
<evidence type="ECO:0000313" key="1">
    <source>
        <dbReference type="EMBL" id="JAE30722.1"/>
    </source>
</evidence>
<dbReference type="EMBL" id="GBRH01167174">
    <property type="protein sequence ID" value="JAE30722.1"/>
    <property type="molecule type" value="Transcribed_RNA"/>
</dbReference>
<dbReference type="AlphaFoldDB" id="A0A0A9H1T7"/>
<protein>
    <submittedName>
        <fullName evidence="1">Uncharacterized protein</fullName>
    </submittedName>
</protein>
<proteinExistence type="predicted"/>
<reference evidence="1" key="1">
    <citation type="submission" date="2014-09" db="EMBL/GenBank/DDBJ databases">
        <authorList>
            <person name="Magalhaes I.L.F."/>
            <person name="Oliveira U."/>
            <person name="Santos F.R."/>
            <person name="Vidigal T.H.D.A."/>
            <person name="Brescovit A.D."/>
            <person name="Santos A.J."/>
        </authorList>
    </citation>
    <scope>NUCLEOTIDE SEQUENCE</scope>
    <source>
        <tissue evidence="1">Shoot tissue taken approximately 20 cm above the soil surface</tissue>
    </source>
</reference>
<accession>A0A0A9H1T7</accession>
<name>A0A0A9H1T7_ARUDO</name>
<reference evidence="1" key="2">
    <citation type="journal article" date="2015" name="Data Brief">
        <title>Shoot transcriptome of the giant reed, Arundo donax.</title>
        <authorList>
            <person name="Barrero R.A."/>
            <person name="Guerrero F.D."/>
            <person name="Moolhuijzen P."/>
            <person name="Goolsby J.A."/>
            <person name="Tidwell J."/>
            <person name="Bellgard S.E."/>
            <person name="Bellgard M.I."/>
        </authorList>
    </citation>
    <scope>NUCLEOTIDE SEQUENCE</scope>
    <source>
        <tissue evidence="1">Shoot tissue taken approximately 20 cm above the soil surface</tissue>
    </source>
</reference>
<organism evidence="1">
    <name type="scientific">Arundo donax</name>
    <name type="common">Giant reed</name>
    <name type="synonym">Donax arundinaceus</name>
    <dbReference type="NCBI Taxonomy" id="35708"/>
    <lineage>
        <taxon>Eukaryota</taxon>
        <taxon>Viridiplantae</taxon>
        <taxon>Streptophyta</taxon>
        <taxon>Embryophyta</taxon>
        <taxon>Tracheophyta</taxon>
        <taxon>Spermatophyta</taxon>
        <taxon>Magnoliopsida</taxon>
        <taxon>Liliopsida</taxon>
        <taxon>Poales</taxon>
        <taxon>Poaceae</taxon>
        <taxon>PACMAD clade</taxon>
        <taxon>Arundinoideae</taxon>
        <taxon>Arundineae</taxon>
        <taxon>Arundo</taxon>
    </lineage>
</organism>